<name>A0A7Y0L6J7_9FIRM</name>
<dbReference type="InterPro" id="IPR000905">
    <property type="entry name" value="Gcp-like_dom"/>
</dbReference>
<evidence type="ECO:0000313" key="3">
    <source>
        <dbReference type="Proteomes" id="UP000533476"/>
    </source>
</evidence>
<dbReference type="EMBL" id="JABBVZ010000091">
    <property type="protein sequence ID" value="NMP24207.1"/>
    <property type="molecule type" value="Genomic_DNA"/>
</dbReference>
<feature type="domain" description="Gcp-like" evidence="1">
    <location>
        <begin position="51"/>
        <end position="114"/>
    </location>
</feature>
<accession>A0A7Y0L6J7</accession>
<dbReference type="Proteomes" id="UP000533476">
    <property type="component" value="Unassembled WGS sequence"/>
</dbReference>
<dbReference type="NCBIfam" id="TIGR03725">
    <property type="entry name" value="T6A_YeaZ"/>
    <property type="match status" value="1"/>
</dbReference>
<proteinExistence type="predicted"/>
<dbReference type="InterPro" id="IPR022496">
    <property type="entry name" value="T6A_TsaB"/>
</dbReference>
<dbReference type="AlphaFoldDB" id="A0A7Y0L6J7"/>
<comment type="caution">
    <text evidence="2">The sequence shown here is derived from an EMBL/GenBank/DDBJ whole genome shotgun (WGS) entry which is preliminary data.</text>
</comment>
<keyword evidence="3" id="KW-1185">Reference proteome</keyword>
<organism evidence="2 3">
    <name type="scientific">Sulfobacillus harzensis</name>
    <dbReference type="NCBI Taxonomy" id="2729629"/>
    <lineage>
        <taxon>Bacteria</taxon>
        <taxon>Bacillati</taxon>
        <taxon>Bacillota</taxon>
        <taxon>Clostridia</taxon>
        <taxon>Eubacteriales</taxon>
        <taxon>Clostridiales Family XVII. Incertae Sedis</taxon>
        <taxon>Sulfobacillus</taxon>
    </lineage>
</organism>
<reference evidence="2 3" key="1">
    <citation type="submission" date="2020-04" db="EMBL/GenBank/DDBJ databases">
        <authorList>
            <person name="Zhang R."/>
            <person name="Schippers A."/>
        </authorList>
    </citation>
    <scope>NUCLEOTIDE SEQUENCE [LARGE SCALE GENOMIC DNA]</scope>
    <source>
        <strain evidence="2 3">DSM 109850</strain>
    </source>
</reference>
<evidence type="ECO:0000259" key="1">
    <source>
        <dbReference type="Pfam" id="PF00814"/>
    </source>
</evidence>
<gene>
    <name evidence="2" type="primary">tsaB</name>
    <name evidence="2" type="ORF">HIJ39_17890</name>
</gene>
<keyword evidence="2" id="KW-0808">Transferase</keyword>
<evidence type="ECO:0000313" key="2">
    <source>
        <dbReference type="EMBL" id="NMP24207.1"/>
    </source>
</evidence>
<dbReference type="Pfam" id="PF00814">
    <property type="entry name" value="TsaD"/>
    <property type="match status" value="1"/>
</dbReference>
<protein>
    <submittedName>
        <fullName evidence="2">tRNA (Adenosine(37)-N6)-threonylcarbamoyltransferase complex dimerization subunit type 1 TsaB</fullName>
    </submittedName>
</protein>
<dbReference type="SUPFAM" id="SSF53067">
    <property type="entry name" value="Actin-like ATPase domain"/>
    <property type="match status" value="1"/>
</dbReference>
<dbReference type="GO" id="GO:0002949">
    <property type="term" value="P:tRNA threonylcarbamoyladenosine modification"/>
    <property type="evidence" value="ECO:0007669"/>
    <property type="project" value="InterPro"/>
</dbReference>
<dbReference type="GO" id="GO:0016740">
    <property type="term" value="F:transferase activity"/>
    <property type="evidence" value="ECO:0007669"/>
    <property type="project" value="UniProtKB-KW"/>
</dbReference>
<dbReference type="Gene3D" id="3.30.420.40">
    <property type="match status" value="1"/>
</dbReference>
<dbReference type="RefSeq" id="WP_169102119.1">
    <property type="nucleotide sequence ID" value="NZ_JABBVZ010000091.1"/>
</dbReference>
<sequence length="224" mass="23554">MGFKVMGIEAAGPVLTVGYIEDGRMVASRSLRRPRQAGSYLADWMADMADELGRPDGLAVGIGPGSFTGVRVAVTAAKAYAFSWQIPVKGVSSLAAWARAVSPGHRVVVTSERRGPAFYLGYYWVGAEGPESIIPDTAISGALPDLFPTSEAVWVLGPLAEDPAALRAIGPHARPAFLDCSGVLVALEGQAALQWGKTDHPAALAPQYLRVPAAAAQRGDTWRS</sequence>
<dbReference type="InterPro" id="IPR043129">
    <property type="entry name" value="ATPase_NBD"/>
</dbReference>